<evidence type="ECO:0000256" key="4">
    <source>
        <dbReference type="ARBA" id="ARBA00022519"/>
    </source>
</evidence>
<dbReference type="Pfam" id="PF00528">
    <property type="entry name" value="BPD_transp_1"/>
    <property type="match status" value="1"/>
</dbReference>
<name>A0A512N8D2_9HYPH</name>
<feature type="transmembrane region" description="Helical" evidence="8">
    <location>
        <begin position="12"/>
        <end position="38"/>
    </location>
</feature>
<evidence type="ECO:0000256" key="1">
    <source>
        <dbReference type="ARBA" id="ARBA00004429"/>
    </source>
</evidence>
<comment type="similarity">
    <text evidence="8">Belongs to the binding-protein-dependent transport system permease family.</text>
</comment>
<accession>A0A512N8D2</accession>
<evidence type="ECO:0000256" key="7">
    <source>
        <dbReference type="ARBA" id="ARBA00023136"/>
    </source>
</evidence>
<dbReference type="AlphaFoldDB" id="A0A512N8D2"/>
<dbReference type="SUPFAM" id="SSF161098">
    <property type="entry name" value="MetI-like"/>
    <property type="match status" value="1"/>
</dbReference>
<dbReference type="CDD" id="cd06261">
    <property type="entry name" value="TM_PBP2"/>
    <property type="match status" value="1"/>
</dbReference>
<organism evidence="10 11">
    <name type="scientific">Reyranella soli</name>
    <dbReference type="NCBI Taxonomy" id="1230389"/>
    <lineage>
        <taxon>Bacteria</taxon>
        <taxon>Pseudomonadati</taxon>
        <taxon>Pseudomonadota</taxon>
        <taxon>Alphaproteobacteria</taxon>
        <taxon>Hyphomicrobiales</taxon>
        <taxon>Reyranellaceae</taxon>
        <taxon>Reyranella</taxon>
    </lineage>
</organism>
<dbReference type="PANTHER" id="PTHR43357:SF4">
    <property type="entry name" value="INNER MEMBRANE ABC TRANSPORTER PERMEASE PROTEIN YDCV"/>
    <property type="match status" value="1"/>
</dbReference>
<feature type="transmembrane region" description="Helical" evidence="8">
    <location>
        <begin position="73"/>
        <end position="94"/>
    </location>
</feature>
<feature type="transmembrane region" description="Helical" evidence="8">
    <location>
        <begin position="140"/>
        <end position="162"/>
    </location>
</feature>
<keyword evidence="4" id="KW-0997">Cell inner membrane</keyword>
<evidence type="ECO:0000313" key="10">
    <source>
        <dbReference type="EMBL" id="GEP55237.1"/>
    </source>
</evidence>
<dbReference type="PROSITE" id="PS50928">
    <property type="entry name" value="ABC_TM1"/>
    <property type="match status" value="1"/>
</dbReference>
<evidence type="ECO:0000256" key="5">
    <source>
        <dbReference type="ARBA" id="ARBA00022692"/>
    </source>
</evidence>
<feature type="transmembrane region" description="Helical" evidence="8">
    <location>
        <begin position="106"/>
        <end position="128"/>
    </location>
</feature>
<keyword evidence="6 8" id="KW-1133">Transmembrane helix</keyword>
<keyword evidence="3" id="KW-1003">Cell membrane</keyword>
<dbReference type="InterPro" id="IPR000515">
    <property type="entry name" value="MetI-like"/>
</dbReference>
<keyword evidence="11" id="KW-1185">Reference proteome</keyword>
<keyword evidence="7 8" id="KW-0472">Membrane</keyword>
<keyword evidence="2 8" id="KW-0813">Transport</keyword>
<proteinExistence type="inferred from homology"/>
<dbReference type="GO" id="GO:0055085">
    <property type="term" value="P:transmembrane transport"/>
    <property type="evidence" value="ECO:0007669"/>
    <property type="project" value="InterPro"/>
</dbReference>
<dbReference type="InterPro" id="IPR035906">
    <property type="entry name" value="MetI-like_sf"/>
</dbReference>
<evidence type="ECO:0000256" key="6">
    <source>
        <dbReference type="ARBA" id="ARBA00022989"/>
    </source>
</evidence>
<sequence length="266" mass="28772">MRKDLIDRIMSASGLVVRVCVYVMLALPAVIVIVSSFAADNVLSFPPTGFSLRWYKSAFANEEFMSSLWTSTYIGILASCLSLGIGFAAAFAIDRYEFPGRAAFQALALSPLIVPGIVLGIGLLYLFAWTGLNQTLAGILLAHVVLAIPYVVRTVLASLSLFDRRLEEAAMNLRAPPWVVLRRVTFPMLLPGVLSAAVFAFVVSFGNVTVTAFLTYDDTVTLPVRLFSYVQQSSGPFVAAISSIMIAVTLIVILAIERLIGAERLA</sequence>
<feature type="transmembrane region" description="Helical" evidence="8">
    <location>
        <begin position="192"/>
        <end position="216"/>
    </location>
</feature>
<dbReference type="OrthoDB" id="9815533at2"/>
<keyword evidence="5 8" id="KW-0812">Transmembrane</keyword>
<dbReference type="Proteomes" id="UP000321058">
    <property type="component" value="Unassembled WGS sequence"/>
</dbReference>
<dbReference type="Gene3D" id="1.10.3720.10">
    <property type="entry name" value="MetI-like"/>
    <property type="match status" value="1"/>
</dbReference>
<evidence type="ECO:0000313" key="11">
    <source>
        <dbReference type="Proteomes" id="UP000321058"/>
    </source>
</evidence>
<dbReference type="PANTHER" id="PTHR43357">
    <property type="entry name" value="INNER MEMBRANE ABC TRANSPORTER PERMEASE PROTEIN YDCV"/>
    <property type="match status" value="1"/>
</dbReference>
<comment type="subcellular location">
    <subcellularLocation>
        <location evidence="1">Cell inner membrane</location>
        <topology evidence="1">Multi-pass membrane protein</topology>
    </subcellularLocation>
    <subcellularLocation>
        <location evidence="8">Cell membrane</location>
        <topology evidence="8">Multi-pass membrane protein</topology>
    </subcellularLocation>
</comment>
<evidence type="ECO:0000256" key="8">
    <source>
        <dbReference type="RuleBase" id="RU363032"/>
    </source>
</evidence>
<gene>
    <name evidence="10" type="ORF">RSO01_24030</name>
</gene>
<evidence type="ECO:0000259" key="9">
    <source>
        <dbReference type="PROSITE" id="PS50928"/>
    </source>
</evidence>
<dbReference type="EMBL" id="BKAJ01000036">
    <property type="protein sequence ID" value="GEP55237.1"/>
    <property type="molecule type" value="Genomic_DNA"/>
</dbReference>
<reference evidence="10 11" key="1">
    <citation type="submission" date="2019-07" db="EMBL/GenBank/DDBJ databases">
        <title>Whole genome shotgun sequence of Reyranella soli NBRC 108950.</title>
        <authorList>
            <person name="Hosoyama A."/>
            <person name="Uohara A."/>
            <person name="Ohji S."/>
            <person name="Ichikawa N."/>
        </authorList>
    </citation>
    <scope>NUCLEOTIDE SEQUENCE [LARGE SCALE GENOMIC DNA]</scope>
    <source>
        <strain evidence="10 11">NBRC 108950</strain>
    </source>
</reference>
<dbReference type="GO" id="GO:0005886">
    <property type="term" value="C:plasma membrane"/>
    <property type="evidence" value="ECO:0007669"/>
    <property type="project" value="UniProtKB-SubCell"/>
</dbReference>
<evidence type="ECO:0000256" key="3">
    <source>
        <dbReference type="ARBA" id="ARBA00022475"/>
    </source>
</evidence>
<protein>
    <submittedName>
        <fullName evidence="10">ABC transporter permease</fullName>
    </submittedName>
</protein>
<evidence type="ECO:0000256" key="2">
    <source>
        <dbReference type="ARBA" id="ARBA00022448"/>
    </source>
</evidence>
<feature type="transmembrane region" description="Helical" evidence="8">
    <location>
        <begin position="236"/>
        <end position="256"/>
    </location>
</feature>
<comment type="caution">
    <text evidence="10">The sequence shown here is derived from an EMBL/GenBank/DDBJ whole genome shotgun (WGS) entry which is preliminary data.</text>
</comment>
<dbReference type="RefSeq" id="WP_147149338.1">
    <property type="nucleotide sequence ID" value="NZ_BKAJ01000036.1"/>
</dbReference>
<feature type="domain" description="ABC transmembrane type-1" evidence="9">
    <location>
        <begin position="68"/>
        <end position="256"/>
    </location>
</feature>